<keyword evidence="3 4" id="KW-0732">Signal</keyword>
<name>A0A060LYS4_9BACI</name>
<dbReference type="Gene3D" id="3.40.190.10">
    <property type="entry name" value="Periplasmic binding protein-like II"/>
    <property type="match status" value="1"/>
</dbReference>
<feature type="domain" description="Solute-binding protein family 5" evidence="5">
    <location>
        <begin position="82"/>
        <end position="436"/>
    </location>
</feature>
<evidence type="ECO:0000313" key="6">
    <source>
        <dbReference type="EMBL" id="AIC96401.1"/>
    </source>
</evidence>
<dbReference type="PIRSF" id="PIRSF002741">
    <property type="entry name" value="MppA"/>
    <property type="match status" value="1"/>
</dbReference>
<gene>
    <name evidence="6" type="ORF">BleG1_3854</name>
</gene>
<keyword evidence="7" id="KW-1185">Reference proteome</keyword>
<dbReference type="PANTHER" id="PTHR30290">
    <property type="entry name" value="PERIPLASMIC BINDING COMPONENT OF ABC TRANSPORTER"/>
    <property type="match status" value="1"/>
</dbReference>
<keyword evidence="2" id="KW-0813">Transport</keyword>
<dbReference type="PATRIC" id="fig|1246626.3.peg.3849"/>
<proteinExistence type="inferred from homology"/>
<dbReference type="InterPro" id="IPR039424">
    <property type="entry name" value="SBP_5"/>
</dbReference>
<dbReference type="PANTHER" id="PTHR30290:SF9">
    <property type="entry name" value="OLIGOPEPTIDE-BINDING PROTEIN APPA"/>
    <property type="match status" value="1"/>
</dbReference>
<dbReference type="GO" id="GO:0015833">
    <property type="term" value="P:peptide transport"/>
    <property type="evidence" value="ECO:0007669"/>
    <property type="project" value="TreeGrafter"/>
</dbReference>
<feature type="chain" id="PRO_5038915603" evidence="4">
    <location>
        <begin position="20"/>
        <end position="517"/>
    </location>
</feature>
<dbReference type="InterPro" id="IPR030678">
    <property type="entry name" value="Peptide/Ni-bd"/>
</dbReference>
<evidence type="ECO:0000313" key="7">
    <source>
        <dbReference type="Proteomes" id="UP000027142"/>
    </source>
</evidence>
<evidence type="ECO:0000256" key="2">
    <source>
        <dbReference type="ARBA" id="ARBA00022448"/>
    </source>
</evidence>
<comment type="similarity">
    <text evidence="1">Belongs to the bacterial solute-binding protein 5 family.</text>
</comment>
<dbReference type="CDD" id="cd08498">
    <property type="entry name" value="PBP2_NikA_DppA_OppA_like_2"/>
    <property type="match status" value="1"/>
</dbReference>
<dbReference type="GO" id="GO:1904680">
    <property type="term" value="F:peptide transmembrane transporter activity"/>
    <property type="evidence" value="ECO:0007669"/>
    <property type="project" value="TreeGrafter"/>
</dbReference>
<reference evidence="6 7" key="1">
    <citation type="journal article" date="2014" name="Gene">
        <title>A comparative genomic analysis of the alkalitolerant soil bacterium Bacillus lehensis G1.</title>
        <authorList>
            <person name="Noor Y.M."/>
            <person name="Samsulrizal N.H."/>
            <person name="Jema'on N.A."/>
            <person name="Low K.O."/>
            <person name="Ramli A.N."/>
            <person name="Alias N.I."/>
            <person name="Damis S.I."/>
            <person name="Fuzi S.F."/>
            <person name="Isa M.N."/>
            <person name="Murad A.M."/>
            <person name="Raih M.F."/>
            <person name="Bakar F.D."/>
            <person name="Najimudin N."/>
            <person name="Mahadi N.M."/>
            <person name="Illias R.M."/>
        </authorList>
    </citation>
    <scope>NUCLEOTIDE SEQUENCE [LARGE SCALE GENOMIC DNA]</scope>
    <source>
        <strain evidence="6 7">G1</strain>
    </source>
</reference>
<protein>
    <submittedName>
        <fullName evidence="6">Oligopeptide ABC transporter (Oligopeptide-binding protein)</fullName>
    </submittedName>
</protein>
<dbReference type="HOGENOM" id="CLU_017028_7_4_9"/>
<dbReference type="Gene3D" id="3.90.76.10">
    <property type="entry name" value="Dipeptide-binding Protein, Domain 1"/>
    <property type="match status" value="1"/>
</dbReference>
<feature type="signal peptide" evidence="4">
    <location>
        <begin position="1"/>
        <end position="19"/>
    </location>
</feature>
<dbReference type="AlphaFoldDB" id="A0A060LYS4"/>
<evidence type="ECO:0000256" key="4">
    <source>
        <dbReference type="SAM" id="SignalP"/>
    </source>
</evidence>
<evidence type="ECO:0000256" key="3">
    <source>
        <dbReference type="ARBA" id="ARBA00022729"/>
    </source>
</evidence>
<evidence type="ECO:0000256" key="1">
    <source>
        <dbReference type="ARBA" id="ARBA00005695"/>
    </source>
</evidence>
<dbReference type="InterPro" id="IPR000914">
    <property type="entry name" value="SBP_5_dom"/>
</dbReference>
<dbReference type="eggNOG" id="COG0747">
    <property type="taxonomic scope" value="Bacteria"/>
</dbReference>
<dbReference type="Pfam" id="PF00496">
    <property type="entry name" value="SBP_bac_5"/>
    <property type="match status" value="1"/>
</dbReference>
<dbReference type="EMBL" id="CP003923">
    <property type="protein sequence ID" value="AIC96401.1"/>
    <property type="molecule type" value="Genomic_DNA"/>
</dbReference>
<dbReference type="Proteomes" id="UP000027142">
    <property type="component" value="Chromosome"/>
</dbReference>
<dbReference type="GO" id="GO:0042597">
    <property type="term" value="C:periplasmic space"/>
    <property type="evidence" value="ECO:0007669"/>
    <property type="project" value="UniProtKB-ARBA"/>
</dbReference>
<dbReference type="Gene3D" id="3.10.105.10">
    <property type="entry name" value="Dipeptide-binding Protein, Domain 3"/>
    <property type="match status" value="1"/>
</dbReference>
<accession>A0A060LYS4</accession>
<dbReference type="SUPFAM" id="SSF53850">
    <property type="entry name" value="Periplasmic binding protein-like II"/>
    <property type="match status" value="1"/>
</dbReference>
<dbReference type="GO" id="GO:0043190">
    <property type="term" value="C:ATP-binding cassette (ABC) transporter complex"/>
    <property type="evidence" value="ECO:0007669"/>
    <property type="project" value="InterPro"/>
</dbReference>
<organism evidence="6 7">
    <name type="scientific">Shouchella lehensis G1</name>
    <dbReference type="NCBI Taxonomy" id="1246626"/>
    <lineage>
        <taxon>Bacteria</taxon>
        <taxon>Bacillati</taxon>
        <taxon>Bacillota</taxon>
        <taxon>Bacilli</taxon>
        <taxon>Bacillales</taxon>
        <taxon>Bacillaceae</taxon>
        <taxon>Shouchella</taxon>
    </lineage>
</organism>
<dbReference type="STRING" id="1246626.BleG1_3854"/>
<dbReference type="KEGG" id="ble:BleG1_3854"/>
<evidence type="ECO:0000259" key="5">
    <source>
        <dbReference type="Pfam" id="PF00496"/>
    </source>
</evidence>
<sequence>MKKISALLLGVSVCLAACGGETEDVQSLDEGAASIDEENRTLTIALGTDVVSFDIHDHNNTSTEAVHDNMFNYLFKRDSENEIQPELVDTYEHIDDVTVEMTLKEGVTFHNGDPLTSEDVKFTLERVANDDTLQEYPNYRQIKEVEIMDDLTFRVITHEEEPSLFHRLSRLGSSILPKTYIEEEGWDHFLANPIGTGPYQFEEWVRDSQVVMTPYTEYFEGEVDEWDEVIFRVIPENSTRVSELLTGGVDIAVNVPPADWDRVNGNAGTSMASETSNRTMMLILRATEGFPTADVRVRQALNLAINNEAITENALRGGGVPTRTRVAPGNFGAEESLYDSYDYDVEQAQALMDEAGYPDGFEMTLHSPRGRYLQDAEIAELVGGMLKAINVDVTVEFMEWSNFVEMRQAGTNKDAYLIGLGNSMFDGAYAVDWYRGDRFVGETDYQNDEIDALLDASAINMDEAERAEQIQEIQRIANEEQPHIMLHQETVNYGVNDRVNFSPAMDEMIYVPSISKN</sequence>
<dbReference type="RefSeq" id="WP_038484396.1">
    <property type="nucleotide sequence ID" value="NZ_CP003923.1"/>
</dbReference>